<dbReference type="InterPro" id="IPR006564">
    <property type="entry name" value="Znf_PMZ"/>
</dbReference>
<evidence type="ECO:0000256" key="4">
    <source>
        <dbReference type="PROSITE-ProRule" id="PRU00325"/>
    </source>
</evidence>
<keyword evidence="1" id="KW-0479">Metal-binding</keyword>
<evidence type="ECO:0000256" key="3">
    <source>
        <dbReference type="ARBA" id="ARBA00022833"/>
    </source>
</evidence>
<name>A0AA38SIN0_9ASTR</name>
<evidence type="ECO:0000259" key="5">
    <source>
        <dbReference type="PROSITE" id="PS50966"/>
    </source>
</evidence>
<evidence type="ECO:0000313" key="6">
    <source>
        <dbReference type="EMBL" id="KAJ9543479.1"/>
    </source>
</evidence>
<dbReference type="EMBL" id="JARYMX010000006">
    <property type="protein sequence ID" value="KAJ9543479.1"/>
    <property type="molecule type" value="Genomic_DNA"/>
</dbReference>
<feature type="domain" description="SWIM-type" evidence="5">
    <location>
        <begin position="64"/>
        <end position="96"/>
    </location>
</feature>
<proteinExistence type="predicted"/>
<dbReference type="InterPro" id="IPR007527">
    <property type="entry name" value="Znf_SWIM"/>
</dbReference>
<dbReference type="Pfam" id="PF04434">
    <property type="entry name" value="SWIM"/>
    <property type="match status" value="1"/>
</dbReference>
<reference evidence="6" key="1">
    <citation type="submission" date="2023-03" db="EMBL/GenBank/DDBJ databases">
        <title>Chromosome-scale reference genome and RAD-based genetic map of yellow starthistle (Centaurea solstitialis) reveal putative structural variation and QTLs associated with invader traits.</title>
        <authorList>
            <person name="Reatini B."/>
            <person name="Cang F.A."/>
            <person name="Jiang Q."/>
            <person name="Mckibben M.T.W."/>
            <person name="Barker M.S."/>
            <person name="Rieseberg L.H."/>
            <person name="Dlugosch K.M."/>
        </authorList>
    </citation>
    <scope>NUCLEOTIDE SEQUENCE</scope>
    <source>
        <strain evidence="6">CAN-66</strain>
        <tissue evidence="6">Leaf</tissue>
    </source>
</reference>
<accession>A0AA38SIN0</accession>
<evidence type="ECO:0000256" key="2">
    <source>
        <dbReference type="ARBA" id="ARBA00022771"/>
    </source>
</evidence>
<keyword evidence="7" id="KW-1185">Reference proteome</keyword>
<keyword evidence="2 4" id="KW-0863">Zinc-finger</keyword>
<keyword evidence="3" id="KW-0862">Zinc</keyword>
<comment type="caution">
    <text evidence="6">The sequence shown here is derived from an EMBL/GenBank/DDBJ whole genome shotgun (WGS) entry which is preliminary data.</text>
</comment>
<dbReference type="Proteomes" id="UP001172457">
    <property type="component" value="Chromosome 6"/>
</dbReference>
<dbReference type="PANTHER" id="PTHR31973:SF189">
    <property type="entry name" value="TRANSPOSASE, MUDR, PLANT, MULE TRANSPOSASE DOMAIN PROTEIN-RELATED"/>
    <property type="match status" value="1"/>
</dbReference>
<organism evidence="6 7">
    <name type="scientific">Centaurea solstitialis</name>
    <name type="common">yellow star-thistle</name>
    <dbReference type="NCBI Taxonomy" id="347529"/>
    <lineage>
        <taxon>Eukaryota</taxon>
        <taxon>Viridiplantae</taxon>
        <taxon>Streptophyta</taxon>
        <taxon>Embryophyta</taxon>
        <taxon>Tracheophyta</taxon>
        <taxon>Spermatophyta</taxon>
        <taxon>Magnoliopsida</taxon>
        <taxon>eudicotyledons</taxon>
        <taxon>Gunneridae</taxon>
        <taxon>Pentapetalae</taxon>
        <taxon>asterids</taxon>
        <taxon>campanulids</taxon>
        <taxon>Asterales</taxon>
        <taxon>Asteraceae</taxon>
        <taxon>Carduoideae</taxon>
        <taxon>Cardueae</taxon>
        <taxon>Centaureinae</taxon>
        <taxon>Centaurea</taxon>
    </lineage>
</organism>
<dbReference type="PROSITE" id="PS50966">
    <property type="entry name" value="ZF_SWIM"/>
    <property type="match status" value="1"/>
</dbReference>
<dbReference type="AlphaFoldDB" id="A0AA38SIN0"/>
<sequence length="142" mass="16777">MHEEIRVLIMERVDNMHKKASKWKDGICPAIRKKLERNKEQMRFWHVVPSGGDMFEVRHGLDGYVVNMHEKTCTCRIWQLSGIPCPHAVATIYFIHMDPEKFVSDFFFNIKFYSHIQSQGEPIEWVKTLAKDYLCQTFTIKG</sequence>
<dbReference type="SMART" id="SM00575">
    <property type="entry name" value="ZnF_PMZ"/>
    <property type="match status" value="1"/>
</dbReference>
<evidence type="ECO:0000256" key="1">
    <source>
        <dbReference type="ARBA" id="ARBA00022723"/>
    </source>
</evidence>
<evidence type="ECO:0000313" key="7">
    <source>
        <dbReference type="Proteomes" id="UP001172457"/>
    </source>
</evidence>
<dbReference type="PANTHER" id="PTHR31973">
    <property type="entry name" value="POLYPROTEIN, PUTATIVE-RELATED"/>
    <property type="match status" value="1"/>
</dbReference>
<protein>
    <recommendedName>
        <fullName evidence="5">SWIM-type domain-containing protein</fullName>
    </recommendedName>
</protein>
<dbReference type="GO" id="GO:0008270">
    <property type="term" value="F:zinc ion binding"/>
    <property type="evidence" value="ECO:0007669"/>
    <property type="project" value="UniProtKB-KW"/>
</dbReference>
<gene>
    <name evidence="6" type="ORF">OSB04_023186</name>
</gene>